<keyword evidence="3" id="KW-1185">Reference proteome</keyword>
<protein>
    <submittedName>
        <fullName evidence="2">Uncharacterized protein</fullName>
    </submittedName>
</protein>
<evidence type="ECO:0000313" key="3">
    <source>
        <dbReference type="Proteomes" id="UP000186817"/>
    </source>
</evidence>
<feature type="region of interest" description="Disordered" evidence="1">
    <location>
        <begin position="136"/>
        <end position="160"/>
    </location>
</feature>
<comment type="caution">
    <text evidence="2">The sequence shown here is derived from an EMBL/GenBank/DDBJ whole genome shotgun (WGS) entry which is preliminary data.</text>
</comment>
<accession>A0A1Q9ELS0</accession>
<evidence type="ECO:0000256" key="1">
    <source>
        <dbReference type="SAM" id="MobiDB-lite"/>
    </source>
</evidence>
<evidence type="ECO:0000313" key="2">
    <source>
        <dbReference type="EMBL" id="OLQ08328.1"/>
    </source>
</evidence>
<dbReference type="EMBL" id="LSRX01000120">
    <property type="protein sequence ID" value="OLQ08328.1"/>
    <property type="molecule type" value="Genomic_DNA"/>
</dbReference>
<sequence length="160" mass="18189">MLWARCSCNIFGRQVFHFQLSQGWQQWWVLAPARELDPVIPVCVAGRPSQYAASAYFRRKFAALFRESSPKCFSQRRPPARYCQESASVTSRAMQVWPSQEFSKMDEERQSPIRSSLQHDEGMALAVQSIHRLRASGGNRRGVVGAGMPTRKDQGQVGRK</sequence>
<dbReference type="Proteomes" id="UP000186817">
    <property type="component" value="Unassembled WGS sequence"/>
</dbReference>
<dbReference type="AlphaFoldDB" id="A0A1Q9ELS0"/>
<organism evidence="2 3">
    <name type="scientific">Symbiodinium microadriaticum</name>
    <name type="common">Dinoflagellate</name>
    <name type="synonym">Zooxanthella microadriatica</name>
    <dbReference type="NCBI Taxonomy" id="2951"/>
    <lineage>
        <taxon>Eukaryota</taxon>
        <taxon>Sar</taxon>
        <taxon>Alveolata</taxon>
        <taxon>Dinophyceae</taxon>
        <taxon>Suessiales</taxon>
        <taxon>Symbiodiniaceae</taxon>
        <taxon>Symbiodinium</taxon>
    </lineage>
</organism>
<reference evidence="2 3" key="1">
    <citation type="submission" date="2016-02" db="EMBL/GenBank/DDBJ databases">
        <title>Genome analysis of coral dinoflagellate symbionts highlights evolutionary adaptations to a symbiotic lifestyle.</title>
        <authorList>
            <person name="Aranda M."/>
            <person name="Li Y."/>
            <person name="Liew Y.J."/>
            <person name="Baumgarten S."/>
            <person name="Simakov O."/>
            <person name="Wilson M."/>
            <person name="Piel J."/>
            <person name="Ashoor H."/>
            <person name="Bougouffa S."/>
            <person name="Bajic V.B."/>
            <person name="Ryu T."/>
            <person name="Ravasi T."/>
            <person name="Bayer T."/>
            <person name="Micklem G."/>
            <person name="Kim H."/>
            <person name="Bhak J."/>
            <person name="Lajeunesse T.C."/>
            <person name="Voolstra C.R."/>
        </authorList>
    </citation>
    <scope>NUCLEOTIDE SEQUENCE [LARGE SCALE GENOMIC DNA]</scope>
    <source>
        <strain evidence="2 3">CCMP2467</strain>
    </source>
</reference>
<proteinExistence type="predicted"/>
<dbReference type="OrthoDB" id="408129at2759"/>
<name>A0A1Q9ELS0_SYMMI</name>
<gene>
    <name evidence="2" type="ORF">AK812_SmicGene8178</name>
</gene>